<dbReference type="PANTHER" id="PTHR43085:SF1">
    <property type="entry name" value="PSEUDOURIDINE KINASE-RELATED"/>
    <property type="match status" value="1"/>
</dbReference>
<evidence type="ECO:0000259" key="6">
    <source>
        <dbReference type="Pfam" id="PF00294"/>
    </source>
</evidence>
<dbReference type="RefSeq" id="WP_377941703.1">
    <property type="nucleotide sequence ID" value="NZ_JBHUCX010000014.1"/>
</dbReference>
<dbReference type="InterPro" id="IPR050306">
    <property type="entry name" value="PfkB_Carbo_kinase"/>
</dbReference>
<dbReference type="Pfam" id="PF00294">
    <property type="entry name" value="PfkB"/>
    <property type="match status" value="1"/>
</dbReference>
<dbReference type="SUPFAM" id="SSF53613">
    <property type="entry name" value="Ribokinase-like"/>
    <property type="match status" value="1"/>
</dbReference>
<keyword evidence="4 7" id="KW-0418">Kinase</keyword>
<dbReference type="CDD" id="cd01166">
    <property type="entry name" value="KdgK"/>
    <property type="match status" value="1"/>
</dbReference>
<dbReference type="GO" id="GO:0016301">
    <property type="term" value="F:kinase activity"/>
    <property type="evidence" value="ECO:0007669"/>
    <property type="project" value="UniProtKB-KW"/>
</dbReference>
<dbReference type="PROSITE" id="PS00584">
    <property type="entry name" value="PFKB_KINASES_2"/>
    <property type="match status" value="1"/>
</dbReference>
<sequence length="331" mass="35573">MAMDVCAIGELLVEVMRPSPNVPLYQTGTFTGPYPSGAPAIFIDALARLGVATGMIGCVGNDDFGKCVLTRLVEDGVDVHQVATLQDKTTAVAFVTYFSAGARQFLFHVADAAAGCIQVDQLDELVLAQTRVLHLNGSTLSINETTRLACYEAARMVKQNGGIVTFDPNIRPELCEAGEMEQLYTPLLNMCDYVLPSDGEAELLTGQAQREDAVRALLELGAKAVICKHGAAGCTLYHGAGQVQVPAFHVDVVDPTGAGDCFSAGFVYGLLKEWDWEPILTFANAMGALATRKQGPMEGIGHLADVKAFIQQNVRQFGHRGWAHTKAPYYF</sequence>
<evidence type="ECO:0000256" key="5">
    <source>
        <dbReference type="ARBA" id="ARBA00022840"/>
    </source>
</evidence>
<comment type="similarity">
    <text evidence="1">Belongs to the carbohydrate kinase PfkB family.</text>
</comment>
<accession>A0ABW4JCF4</accession>
<feature type="domain" description="Carbohydrate kinase PfkB" evidence="6">
    <location>
        <begin position="4"/>
        <end position="298"/>
    </location>
</feature>
<dbReference type="Gene3D" id="3.40.1190.20">
    <property type="match status" value="1"/>
</dbReference>
<dbReference type="InterPro" id="IPR002173">
    <property type="entry name" value="Carboh/pur_kinase_PfkB_CS"/>
</dbReference>
<protein>
    <submittedName>
        <fullName evidence="7">Sugar kinase</fullName>
    </submittedName>
</protein>
<name>A0ABW4JCF4_9BACL</name>
<gene>
    <name evidence="7" type="ORF">ACFSB2_04790</name>
</gene>
<reference evidence="8" key="1">
    <citation type="journal article" date="2019" name="Int. J. Syst. Evol. Microbiol.">
        <title>The Global Catalogue of Microorganisms (GCM) 10K type strain sequencing project: providing services to taxonomists for standard genome sequencing and annotation.</title>
        <authorList>
            <consortium name="The Broad Institute Genomics Platform"/>
            <consortium name="The Broad Institute Genome Sequencing Center for Infectious Disease"/>
            <person name="Wu L."/>
            <person name="Ma J."/>
        </authorList>
    </citation>
    <scope>NUCLEOTIDE SEQUENCE [LARGE SCALE GENOMIC DNA]</scope>
    <source>
        <strain evidence="8">CGMCC 1.12286</strain>
    </source>
</reference>
<dbReference type="PANTHER" id="PTHR43085">
    <property type="entry name" value="HEXOKINASE FAMILY MEMBER"/>
    <property type="match status" value="1"/>
</dbReference>
<dbReference type="InterPro" id="IPR029056">
    <property type="entry name" value="Ribokinase-like"/>
</dbReference>
<evidence type="ECO:0000256" key="1">
    <source>
        <dbReference type="ARBA" id="ARBA00010688"/>
    </source>
</evidence>
<dbReference type="Proteomes" id="UP001597079">
    <property type="component" value="Unassembled WGS sequence"/>
</dbReference>
<keyword evidence="5" id="KW-0067">ATP-binding</keyword>
<dbReference type="InterPro" id="IPR011611">
    <property type="entry name" value="PfkB_dom"/>
</dbReference>
<evidence type="ECO:0000313" key="7">
    <source>
        <dbReference type="EMBL" id="MFD1674026.1"/>
    </source>
</evidence>
<evidence type="ECO:0000256" key="4">
    <source>
        <dbReference type="ARBA" id="ARBA00022777"/>
    </source>
</evidence>
<evidence type="ECO:0000256" key="3">
    <source>
        <dbReference type="ARBA" id="ARBA00022741"/>
    </source>
</evidence>
<comment type="caution">
    <text evidence="7">The sequence shown here is derived from an EMBL/GenBank/DDBJ whole genome shotgun (WGS) entry which is preliminary data.</text>
</comment>
<keyword evidence="2" id="KW-0808">Transferase</keyword>
<organism evidence="7 8">
    <name type="scientific">Alicyclobacillus fodiniaquatilis</name>
    <dbReference type="NCBI Taxonomy" id="1661150"/>
    <lineage>
        <taxon>Bacteria</taxon>
        <taxon>Bacillati</taxon>
        <taxon>Bacillota</taxon>
        <taxon>Bacilli</taxon>
        <taxon>Bacillales</taxon>
        <taxon>Alicyclobacillaceae</taxon>
        <taxon>Alicyclobacillus</taxon>
    </lineage>
</organism>
<dbReference type="EMBL" id="JBHUCX010000014">
    <property type="protein sequence ID" value="MFD1674026.1"/>
    <property type="molecule type" value="Genomic_DNA"/>
</dbReference>
<proteinExistence type="inferred from homology"/>
<keyword evidence="8" id="KW-1185">Reference proteome</keyword>
<evidence type="ECO:0000313" key="8">
    <source>
        <dbReference type="Proteomes" id="UP001597079"/>
    </source>
</evidence>
<keyword evidence="3" id="KW-0547">Nucleotide-binding</keyword>
<evidence type="ECO:0000256" key="2">
    <source>
        <dbReference type="ARBA" id="ARBA00022679"/>
    </source>
</evidence>